<organism evidence="2 3">
    <name type="scientific">Cannabis sativa</name>
    <name type="common">Hemp</name>
    <name type="synonym">Marijuana</name>
    <dbReference type="NCBI Taxonomy" id="3483"/>
    <lineage>
        <taxon>Eukaryota</taxon>
        <taxon>Viridiplantae</taxon>
        <taxon>Streptophyta</taxon>
        <taxon>Embryophyta</taxon>
        <taxon>Tracheophyta</taxon>
        <taxon>Spermatophyta</taxon>
        <taxon>Magnoliopsida</taxon>
        <taxon>eudicotyledons</taxon>
        <taxon>Gunneridae</taxon>
        <taxon>Pentapetalae</taxon>
        <taxon>rosids</taxon>
        <taxon>fabids</taxon>
        <taxon>Rosales</taxon>
        <taxon>Cannabaceae</taxon>
        <taxon>Cannabis</taxon>
    </lineage>
</organism>
<name>A0A803P042_CANSA</name>
<dbReference type="SUPFAM" id="SSF48452">
    <property type="entry name" value="TPR-like"/>
    <property type="match status" value="1"/>
</dbReference>
<accession>A0A803P042</accession>
<feature type="compositionally biased region" description="Basic and acidic residues" evidence="1">
    <location>
        <begin position="86"/>
        <end position="98"/>
    </location>
</feature>
<keyword evidence="3" id="KW-1185">Reference proteome</keyword>
<dbReference type="AlphaFoldDB" id="A0A803P042"/>
<reference evidence="2" key="2">
    <citation type="submission" date="2021-03" db="UniProtKB">
        <authorList>
            <consortium name="EnsemblPlants"/>
        </authorList>
    </citation>
    <scope>IDENTIFICATION</scope>
</reference>
<feature type="compositionally biased region" description="Pro residues" evidence="1">
    <location>
        <begin position="68"/>
        <end position="84"/>
    </location>
</feature>
<dbReference type="Proteomes" id="UP000596661">
    <property type="component" value="Chromosome 2"/>
</dbReference>
<reference evidence="2" key="1">
    <citation type="submission" date="2018-11" db="EMBL/GenBank/DDBJ databases">
        <authorList>
            <person name="Grassa J C."/>
        </authorList>
    </citation>
    <scope>NUCLEOTIDE SEQUENCE [LARGE SCALE GENOMIC DNA]</scope>
</reference>
<evidence type="ECO:0000256" key="1">
    <source>
        <dbReference type="SAM" id="MobiDB-lite"/>
    </source>
</evidence>
<evidence type="ECO:0000313" key="2">
    <source>
        <dbReference type="EnsemblPlants" id="cds.evm.model.02.3131"/>
    </source>
</evidence>
<dbReference type="PANTHER" id="PTHR26312:SF215">
    <property type="entry name" value="TPR REPEAT PROTEIN"/>
    <property type="match status" value="1"/>
</dbReference>
<evidence type="ECO:0000313" key="3">
    <source>
        <dbReference type="Proteomes" id="UP000596661"/>
    </source>
</evidence>
<feature type="region of interest" description="Disordered" evidence="1">
    <location>
        <begin position="61"/>
        <end position="143"/>
    </location>
</feature>
<proteinExistence type="predicted"/>
<dbReference type="InterPro" id="IPR011990">
    <property type="entry name" value="TPR-like_helical_dom_sf"/>
</dbReference>
<dbReference type="PANTHER" id="PTHR26312">
    <property type="entry name" value="TETRATRICOPEPTIDE REPEAT PROTEIN 5"/>
    <property type="match status" value="1"/>
</dbReference>
<sequence length="232" mass="24965">MAILFTATGFVHGSKINHHALPLPNSFFFLGFSLSSRNFSPANRLLSSPVRFHRRQSLSFSLRATKPGQPPPSPPESDPPPGTPPIKERSSVEKEERVLQTLVMGDGIGSNGGRIGGGAGDGRGSGGGDGDGSGFFEGNNNRGSNSTDVYYQKMIEANPGNGLLLGNYAKFLKEVRGDYAKAEEYCGRAILANPGDAEILSLYADLIWTSHKDVERAENYFDQAVKSSPDDW</sequence>
<protein>
    <submittedName>
        <fullName evidence="2">Uncharacterized protein</fullName>
    </submittedName>
</protein>
<dbReference type="Gramene" id="evm.model.02.3131">
    <property type="protein sequence ID" value="cds.evm.model.02.3131"/>
    <property type="gene ID" value="evm.TU.02.3131"/>
</dbReference>
<feature type="compositionally biased region" description="Gly residues" evidence="1">
    <location>
        <begin position="106"/>
        <end position="135"/>
    </location>
</feature>
<dbReference type="Gene3D" id="1.25.40.10">
    <property type="entry name" value="Tetratricopeptide repeat domain"/>
    <property type="match status" value="1"/>
</dbReference>
<dbReference type="EnsemblPlants" id="evm.model.02.3131">
    <property type="protein sequence ID" value="cds.evm.model.02.3131"/>
    <property type="gene ID" value="evm.TU.02.3131"/>
</dbReference>
<dbReference type="EMBL" id="UZAU01000244">
    <property type="status" value="NOT_ANNOTATED_CDS"/>
    <property type="molecule type" value="Genomic_DNA"/>
</dbReference>